<accession>A0A9K3LUS8</accession>
<evidence type="ECO:0000313" key="3">
    <source>
        <dbReference type="Proteomes" id="UP000693970"/>
    </source>
</evidence>
<protein>
    <submittedName>
        <fullName evidence="2">Uncharacterized protein</fullName>
    </submittedName>
</protein>
<proteinExistence type="predicted"/>
<reference evidence="2" key="2">
    <citation type="submission" date="2021-04" db="EMBL/GenBank/DDBJ databases">
        <authorList>
            <person name="Podell S."/>
        </authorList>
    </citation>
    <scope>NUCLEOTIDE SEQUENCE</scope>
    <source>
        <strain evidence="2">Hildebrandi</strain>
    </source>
</reference>
<feature type="region of interest" description="Disordered" evidence="1">
    <location>
        <begin position="73"/>
        <end position="107"/>
    </location>
</feature>
<evidence type="ECO:0000313" key="2">
    <source>
        <dbReference type="EMBL" id="KAG7368343.1"/>
    </source>
</evidence>
<sequence length="332" mass="36749">MTKTPTIVCQMRQRRYKVTFVVLLHCVFLVGFLSNHVEAFLPVFIFRQMKHHVEMATNTNTAGSAQFGFISQRRSKGNDEDGDPDTLQVMDSEDTLPPPLERLEMSPSTAASVDRRNLIINSIAVGLLGASGVASYSLFQTSVYTPPGFRRLPRTQFIAALGDPKASQGSEAKSWGLWMEDPGPRGVWLRDFNKEIVQNENHAPAGWTYDNSDWWLEEHGIIMEAPKFPLQEGRYLVTGGRLVTTGLTIDSDGRWKLDEGTLYDVTHLPCRSARYQPLLDATSPGNDSFGTPLAANPSNFPVAPGALMPEVNGCNKQDYAVLFVVGKVEKNA</sequence>
<dbReference type="OrthoDB" id="417848at2759"/>
<dbReference type="Proteomes" id="UP000693970">
    <property type="component" value="Unassembled WGS sequence"/>
</dbReference>
<gene>
    <name evidence="2" type="ORF">IV203_031086</name>
</gene>
<evidence type="ECO:0000256" key="1">
    <source>
        <dbReference type="SAM" id="MobiDB-lite"/>
    </source>
</evidence>
<name>A0A9K3LUS8_9STRA</name>
<dbReference type="EMBL" id="JAGRRH010000006">
    <property type="protein sequence ID" value="KAG7368343.1"/>
    <property type="molecule type" value="Genomic_DNA"/>
</dbReference>
<dbReference type="AlphaFoldDB" id="A0A9K3LUS8"/>
<keyword evidence="3" id="KW-1185">Reference proteome</keyword>
<comment type="caution">
    <text evidence="2">The sequence shown here is derived from an EMBL/GenBank/DDBJ whole genome shotgun (WGS) entry which is preliminary data.</text>
</comment>
<organism evidence="2 3">
    <name type="scientific">Nitzschia inconspicua</name>
    <dbReference type="NCBI Taxonomy" id="303405"/>
    <lineage>
        <taxon>Eukaryota</taxon>
        <taxon>Sar</taxon>
        <taxon>Stramenopiles</taxon>
        <taxon>Ochrophyta</taxon>
        <taxon>Bacillariophyta</taxon>
        <taxon>Bacillariophyceae</taxon>
        <taxon>Bacillariophycidae</taxon>
        <taxon>Bacillariales</taxon>
        <taxon>Bacillariaceae</taxon>
        <taxon>Nitzschia</taxon>
    </lineage>
</organism>
<reference evidence="2" key="1">
    <citation type="journal article" date="2021" name="Sci. Rep.">
        <title>Diploid genomic architecture of Nitzschia inconspicua, an elite biomass production diatom.</title>
        <authorList>
            <person name="Oliver A."/>
            <person name="Podell S."/>
            <person name="Pinowska A."/>
            <person name="Traller J.C."/>
            <person name="Smith S.R."/>
            <person name="McClure R."/>
            <person name="Beliaev A."/>
            <person name="Bohutskyi P."/>
            <person name="Hill E.A."/>
            <person name="Rabines A."/>
            <person name="Zheng H."/>
            <person name="Allen L.Z."/>
            <person name="Kuo A."/>
            <person name="Grigoriev I.V."/>
            <person name="Allen A.E."/>
            <person name="Hazlebeck D."/>
            <person name="Allen E.E."/>
        </authorList>
    </citation>
    <scope>NUCLEOTIDE SEQUENCE</scope>
    <source>
        <strain evidence="2">Hildebrandi</strain>
    </source>
</reference>